<dbReference type="Proteomes" id="UP000499080">
    <property type="component" value="Unassembled WGS sequence"/>
</dbReference>
<name>A0A4Y2V6G8_ARAVE</name>
<dbReference type="OrthoDB" id="412814at2759"/>
<proteinExistence type="predicted"/>
<reference evidence="1 2" key="1">
    <citation type="journal article" date="2019" name="Sci. Rep.">
        <title>Orb-weaving spider Araneus ventricosus genome elucidates the spidroin gene catalogue.</title>
        <authorList>
            <person name="Kono N."/>
            <person name="Nakamura H."/>
            <person name="Ohtoshi R."/>
            <person name="Moran D.A.P."/>
            <person name="Shinohara A."/>
            <person name="Yoshida Y."/>
            <person name="Fujiwara M."/>
            <person name="Mori M."/>
            <person name="Tomita M."/>
            <person name="Arakawa K."/>
        </authorList>
    </citation>
    <scope>NUCLEOTIDE SEQUENCE [LARGE SCALE GENOMIC DNA]</scope>
</reference>
<dbReference type="EMBL" id="BGPR01043130">
    <property type="protein sequence ID" value="GBO19666.1"/>
    <property type="molecule type" value="Genomic_DNA"/>
</dbReference>
<comment type="caution">
    <text evidence="1">The sequence shown here is derived from an EMBL/GenBank/DDBJ whole genome shotgun (WGS) entry which is preliminary data.</text>
</comment>
<dbReference type="AlphaFoldDB" id="A0A4Y2V6G8"/>
<gene>
    <name evidence="1" type="ORF">AVEN_40628_1</name>
</gene>
<sequence length="142" mass="16328">KMVEVTVKFSNRLAPSDPHKNAVLIIGQRHHLVTMPYEEISMKFGTRVTKELYDSAMDQIKGSLLDLVPLYMKYANLAKINAQDTTLLLIVILYLNSLSVIQQEKMNMLWLCVNTNIFWHRRVLLHAATQGTARKVLEHPIQ</sequence>
<protein>
    <submittedName>
        <fullName evidence="1">Uncharacterized protein</fullName>
    </submittedName>
</protein>
<evidence type="ECO:0000313" key="1">
    <source>
        <dbReference type="EMBL" id="GBO19666.1"/>
    </source>
</evidence>
<feature type="non-terminal residue" evidence="1">
    <location>
        <position position="1"/>
    </location>
</feature>
<dbReference type="Gene3D" id="3.40.50.10590">
    <property type="entry name" value="Zn-dependent exopeptidases"/>
    <property type="match status" value="1"/>
</dbReference>
<keyword evidence="2" id="KW-1185">Reference proteome</keyword>
<organism evidence="1 2">
    <name type="scientific">Araneus ventricosus</name>
    <name type="common">Orbweaver spider</name>
    <name type="synonym">Epeira ventricosa</name>
    <dbReference type="NCBI Taxonomy" id="182803"/>
    <lineage>
        <taxon>Eukaryota</taxon>
        <taxon>Metazoa</taxon>
        <taxon>Ecdysozoa</taxon>
        <taxon>Arthropoda</taxon>
        <taxon>Chelicerata</taxon>
        <taxon>Arachnida</taxon>
        <taxon>Araneae</taxon>
        <taxon>Araneomorphae</taxon>
        <taxon>Entelegynae</taxon>
        <taxon>Araneoidea</taxon>
        <taxon>Araneidae</taxon>
        <taxon>Araneus</taxon>
    </lineage>
</organism>
<accession>A0A4Y2V6G8</accession>
<evidence type="ECO:0000313" key="2">
    <source>
        <dbReference type="Proteomes" id="UP000499080"/>
    </source>
</evidence>